<accession>A0ACC2SW51</accession>
<keyword evidence="2" id="KW-1185">Reference proteome</keyword>
<protein>
    <submittedName>
        <fullName evidence="1">Uncharacterized protein</fullName>
    </submittedName>
</protein>
<dbReference type="EMBL" id="QTSX02004286">
    <property type="protein sequence ID" value="KAJ9066558.1"/>
    <property type="molecule type" value="Genomic_DNA"/>
</dbReference>
<name>A0ACC2SW51_9FUNG</name>
<sequence>MFKSLNETSVFPVSMGASSKAACDKCRKRKIRCIKKANGACVNCTSLGSNCKYLYVRKPRGRKKGEKAQLKHQVTPSHPTNGELSIVFEYPSPPTYSTTPDYIQCPASPELHLCSLQPGFLNQPYDFTMPNFNDLRKYSLLLN</sequence>
<organism evidence="1 2">
    <name type="scientific">Entomophthora muscae</name>
    <dbReference type="NCBI Taxonomy" id="34485"/>
    <lineage>
        <taxon>Eukaryota</taxon>
        <taxon>Fungi</taxon>
        <taxon>Fungi incertae sedis</taxon>
        <taxon>Zoopagomycota</taxon>
        <taxon>Entomophthoromycotina</taxon>
        <taxon>Entomophthoromycetes</taxon>
        <taxon>Entomophthorales</taxon>
        <taxon>Entomophthoraceae</taxon>
        <taxon>Entomophthora</taxon>
    </lineage>
</organism>
<proteinExistence type="predicted"/>
<evidence type="ECO:0000313" key="2">
    <source>
        <dbReference type="Proteomes" id="UP001165960"/>
    </source>
</evidence>
<comment type="caution">
    <text evidence="1">The sequence shown here is derived from an EMBL/GenBank/DDBJ whole genome shotgun (WGS) entry which is preliminary data.</text>
</comment>
<gene>
    <name evidence="1" type="ORF">DSO57_1008495</name>
</gene>
<evidence type="ECO:0000313" key="1">
    <source>
        <dbReference type="EMBL" id="KAJ9066558.1"/>
    </source>
</evidence>
<dbReference type="Proteomes" id="UP001165960">
    <property type="component" value="Unassembled WGS sequence"/>
</dbReference>
<reference evidence="1" key="1">
    <citation type="submission" date="2022-04" db="EMBL/GenBank/DDBJ databases">
        <title>Genome of the entomopathogenic fungus Entomophthora muscae.</title>
        <authorList>
            <person name="Elya C."/>
            <person name="Lovett B.R."/>
            <person name="Lee E."/>
            <person name="Macias A.M."/>
            <person name="Hajek A.E."/>
            <person name="De Bivort B.L."/>
            <person name="Kasson M.T."/>
            <person name="De Fine Licht H.H."/>
            <person name="Stajich J.E."/>
        </authorList>
    </citation>
    <scope>NUCLEOTIDE SEQUENCE</scope>
    <source>
        <strain evidence="1">Berkeley</strain>
    </source>
</reference>